<protein>
    <submittedName>
        <fullName evidence="5">AAA family ATPase</fullName>
    </submittedName>
</protein>
<dbReference type="Proteomes" id="UP001196765">
    <property type="component" value="Unassembled WGS sequence"/>
</dbReference>
<dbReference type="GO" id="GO:0016887">
    <property type="term" value="F:ATP hydrolysis activity"/>
    <property type="evidence" value="ECO:0007669"/>
    <property type="project" value="InterPro"/>
</dbReference>
<dbReference type="SMART" id="SM00382">
    <property type="entry name" value="AAA"/>
    <property type="match status" value="1"/>
</dbReference>
<dbReference type="RefSeq" id="WP_217745046.1">
    <property type="nucleotide sequence ID" value="NZ_JAHOEI010000080.1"/>
</dbReference>
<dbReference type="InterPro" id="IPR050221">
    <property type="entry name" value="26S_Proteasome_ATPase"/>
</dbReference>
<keyword evidence="2" id="KW-0547">Nucleotide-binding</keyword>
<dbReference type="CDD" id="cd07177">
    <property type="entry name" value="terB_like"/>
    <property type="match status" value="1"/>
</dbReference>
<dbReference type="AlphaFoldDB" id="A0AAW4N1Y9"/>
<reference evidence="5" key="1">
    <citation type="submission" date="2021-06" db="EMBL/GenBank/DDBJ databases">
        <title>Collection of gut derived symbiotic bacterial strains cultured from healthy donors.</title>
        <authorList>
            <person name="Lin H."/>
            <person name="Littmann E."/>
            <person name="Pamer E.G."/>
        </authorList>
    </citation>
    <scope>NUCLEOTIDE SEQUENCE</scope>
    <source>
        <strain evidence="5">MSK.21.74</strain>
    </source>
</reference>
<evidence type="ECO:0000313" key="6">
    <source>
        <dbReference type="Proteomes" id="UP001196765"/>
    </source>
</evidence>
<feature type="domain" description="AAA+ ATPase" evidence="4">
    <location>
        <begin position="179"/>
        <end position="311"/>
    </location>
</feature>
<comment type="similarity">
    <text evidence="1">Belongs to the AAA ATPase family.</text>
</comment>
<gene>
    <name evidence="5" type="ORF">KSW82_14270</name>
</gene>
<evidence type="ECO:0000256" key="3">
    <source>
        <dbReference type="ARBA" id="ARBA00022840"/>
    </source>
</evidence>
<accession>A0AAW4N1Y9</accession>
<proteinExistence type="inferred from homology"/>
<keyword evidence="3" id="KW-0067">ATP-binding</keyword>
<evidence type="ECO:0000313" key="5">
    <source>
        <dbReference type="EMBL" id="MBV3388892.1"/>
    </source>
</evidence>
<comment type="caution">
    <text evidence="5">The sequence shown here is derived from an EMBL/GenBank/DDBJ whole genome shotgun (WGS) entry which is preliminary data.</text>
</comment>
<dbReference type="GO" id="GO:0005524">
    <property type="term" value="F:ATP binding"/>
    <property type="evidence" value="ECO:0007669"/>
    <property type="project" value="UniProtKB-KW"/>
</dbReference>
<evidence type="ECO:0000256" key="2">
    <source>
        <dbReference type="ARBA" id="ARBA00022741"/>
    </source>
</evidence>
<evidence type="ECO:0000256" key="1">
    <source>
        <dbReference type="ARBA" id="ARBA00006914"/>
    </source>
</evidence>
<name>A0AAW4N1Y9_9BACT</name>
<dbReference type="Pfam" id="PF00004">
    <property type="entry name" value="AAA"/>
    <property type="match status" value="1"/>
</dbReference>
<dbReference type="InterPro" id="IPR003593">
    <property type="entry name" value="AAA+_ATPase"/>
</dbReference>
<evidence type="ECO:0000259" key="4">
    <source>
        <dbReference type="SMART" id="SM00382"/>
    </source>
</evidence>
<dbReference type="CDD" id="cd19481">
    <property type="entry name" value="RecA-like_protease"/>
    <property type="match status" value="1"/>
</dbReference>
<dbReference type="PANTHER" id="PTHR23073">
    <property type="entry name" value="26S PROTEASOME REGULATORY SUBUNIT"/>
    <property type="match status" value="1"/>
</dbReference>
<organism evidence="5 6">
    <name type="scientific">Segatella copri</name>
    <dbReference type="NCBI Taxonomy" id="165179"/>
    <lineage>
        <taxon>Bacteria</taxon>
        <taxon>Pseudomonadati</taxon>
        <taxon>Bacteroidota</taxon>
        <taxon>Bacteroidia</taxon>
        <taxon>Bacteroidales</taxon>
        <taxon>Prevotellaceae</taxon>
        <taxon>Segatella</taxon>
    </lineage>
</organism>
<dbReference type="EMBL" id="JAHOEI010000080">
    <property type="protein sequence ID" value="MBV3388892.1"/>
    <property type="molecule type" value="Genomic_DNA"/>
</dbReference>
<dbReference type="InterPro" id="IPR003959">
    <property type="entry name" value="ATPase_AAA_core"/>
</dbReference>
<sequence>MKPEFKVYVKDPSKVSSTEKTITKQVISLIKNRFEESSSMSIQEGKVYVGIFFNRAEIPSDFQNVCNNLFYNTVFVNKPSNWQGFEITLKAGLKLINLQNISSLCIVVGDNSFSEEDIFAINKEKSESPQYIAIDPIFSLEDVIMNNDERESILRALTIVSERNLIFEKWGFSNVDRNTKTILCFHGAPGTGKTMCAHAVAKYLNKKILIGSYSQIQSKFVGEGEKNLDAYFKAAQEQDAVLFIDEADTFLSRRLPSSNENSKHYNSMSNELYTLIENFNGCIVFASNHIKDFDPAVISRIIEPIEFKLPNDDARKLIISKMLPKNAPIELSETDYSELVTVTKGFSGRDIRKAMLIFLSSSAYKYKKIKKIEDEQIKLVFDDIYAAFKHVKINKDKLNNSVKGINTSSLIVESTKRNTRLLQVAANALWIDGKIAPAEKRLFEELCDKFGVSIDIQDRANIPSINDICNTVLAKSEKIQMLDVACRMIAVDGIYADEEKQFIFDLANLLGVRQEKIQSLEDFIYLLIEENSRWKSITESWNKSEYDILVEFKKEFSEAASWYRLGLGYINGETLFGVPLQINPQRAKFCFEKAINKGYEKAKESLQTLKKYRIESIYQYCVKLIFNRL</sequence>